<organism evidence="2 3">
    <name type="scientific">Candolleomyces eurysporus</name>
    <dbReference type="NCBI Taxonomy" id="2828524"/>
    <lineage>
        <taxon>Eukaryota</taxon>
        <taxon>Fungi</taxon>
        <taxon>Dikarya</taxon>
        <taxon>Basidiomycota</taxon>
        <taxon>Agaricomycotina</taxon>
        <taxon>Agaricomycetes</taxon>
        <taxon>Agaricomycetidae</taxon>
        <taxon>Agaricales</taxon>
        <taxon>Agaricineae</taxon>
        <taxon>Psathyrellaceae</taxon>
        <taxon>Candolleomyces</taxon>
    </lineage>
</organism>
<protein>
    <submittedName>
        <fullName evidence="2">Uncharacterized protein</fullName>
    </submittedName>
</protein>
<dbReference type="Proteomes" id="UP001140091">
    <property type="component" value="Unassembled WGS sequence"/>
</dbReference>
<comment type="caution">
    <text evidence="2">The sequence shown here is derived from an EMBL/GenBank/DDBJ whole genome shotgun (WGS) entry which is preliminary data.</text>
</comment>
<evidence type="ECO:0000313" key="2">
    <source>
        <dbReference type="EMBL" id="KAJ2922301.1"/>
    </source>
</evidence>
<evidence type="ECO:0000313" key="3">
    <source>
        <dbReference type="Proteomes" id="UP001140091"/>
    </source>
</evidence>
<feature type="transmembrane region" description="Helical" evidence="1">
    <location>
        <begin position="161"/>
        <end position="182"/>
    </location>
</feature>
<keyword evidence="3" id="KW-1185">Reference proteome</keyword>
<reference evidence="2" key="1">
    <citation type="submission" date="2022-06" db="EMBL/GenBank/DDBJ databases">
        <title>Genome Sequence of Candolleomyces eurysporus.</title>
        <authorList>
            <person name="Buettner E."/>
        </authorList>
    </citation>
    <scope>NUCLEOTIDE SEQUENCE</scope>
    <source>
        <strain evidence="2">VTCC 930004</strain>
    </source>
</reference>
<dbReference type="AlphaFoldDB" id="A0A9W8IS36"/>
<keyword evidence="1" id="KW-1133">Transmembrane helix</keyword>
<sequence>MTPSNTDNLIPLDHLTRKLEVCPDFMPNFLPETPWLWSTGNALRKKWTKSESPEGDGPSWAVSSIEGFCRYSLMDSMRDRRVRVWFHHHLTEHTSTYIINNCSREFKAEIQGKVKSLIASEDPLGDLMFIDDIIINEVSIFSMSFFDFQHSSKSVSIATNIWLYPAVAIPFTIIVIFAWNWWAKRCKSRNNRVKAIGQRYMRSDESLTSAGHWWNCDKDKDKEVQVTNVSLGGQILPVVREDGARLGRSRLTSNATEIKM</sequence>
<feature type="non-terminal residue" evidence="2">
    <location>
        <position position="1"/>
    </location>
</feature>
<dbReference type="EMBL" id="JANBPK010001499">
    <property type="protein sequence ID" value="KAJ2922301.1"/>
    <property type="molecule type" value="Genomic_DNA"/>
</dbReference>
<name>A0A9W8IS36_9AGAR</name>
<keyword evidence="1" id="KW-0812">Transmembrane</keyword>
<proteinExistence type="predicted"/>
<evidence type="ECO:0000256" key="1">
    <source>
        <dbReference type="SAM" id="Phobius"/>
    </source>
</evidence>
<dbReference type="OrthoDB" id="2866354at2759"/>
<keyword evidence="1" id="KW-0472">Membrane</keyword>
<gene>
    <name evidence="2" type="ORF">H1R20_g14796</name>
</gene>
<accession>A0A9W8IS36</accession>